<reference evidence="8 10" key="1">
    <citation type="submission" date="2021-03" db="EMBL/GenBank/DDBJ databases">
        <title>Draft genome and methylome analysis of Thiotrix fructosivoruns ATCC 49748.</title>
        <authorList>
            <person name="Fomenkov A."/>
            <person name="Grabovich M.Y."/>
            <person name="Roberts R.J."/>
        </authorList>
    </citation>
    <scope>NUCLEOTIDE SEQUENCE [LARGE SCALE GENOMIC DNA]</scope>
    <source>
        <strain evidence="8 10">ATCC 49748</strain>
    </source>
</reference>
<gene>
    <name evidence="9" type="ORF">J1836_009405</name>
    <name evidence="8" type="ORF">J1836_03420</name>
</gene>
<dbReference type="Gene3D" id="2.40.240.50">
    <property type="entry name" value="Barwin-like endoglucanases"/>
    <property type="match status" value="2"/>
</dbReference>
<accession>A0A8B0SUA9</accession>
<evidence type="ECO:0000313" key="10">
    <source>
        <dbReference type="Proteomes" id="UP000664466"/>
    </source>
</evidence>
<dbReference type="InterPro" id="IPR010611">
    <property type="entry name" value="3D_dom"/>
</dbReference>
<evidence type="ECO:0000313" key="9">
    <source>
        <dbReference type="EMBL" id="QTX12512.1"/>
    </source>
</evidence>
<dbReference type="PANTHER" id="PTHR30124">
    <property type="entry name" value="MEMBRANE-BOUND LYTIC MUREIN TRANSGLYCOSYLASE A"/>
    <property type="match status" value="1"/>
</dbReference>
<reference evidence="9" key="2">
    <citation type="submission" date="2021-04" db="EMBL/GenBank/DDBJ databases">
        <title>Complete Genome and methylome analysis of Thiothrix fructosivorans ATCC 49748.</title>
        <authorList>
            <person name="Fomenkov A."/>
            <person name="Sun L."/>
            <person name="Vincze T."/>
            <person name="Grabovich M.Y."/>
            <person name="Roberts R.J."/>
        </authorList>
    </citation>
    <scope>NUCLEOTIDE SEQUENCE</scope>
    <source>
        <strain evidence="9">ATCC 49748</strain>
    </source>
</reference>
<dbReference type="PANTHER" id="PTHR30124:SF0">
    <property type="entry name" value="MEMBRANE-BOUND LYTIC MUREIN TRANSGLYCOSYLASE A"/>
    <property type="match status" value="1"/>
</dbReference>
<dbReference type="EC" id="4.2.2.n1" evidence="2"/>
<dbReference type="InterPro" id="IPR036908">
    <property type="entry name" value="RlpA-like_sf"/>
</dbReference>
<keyword evidence="3" id="KW-0456">Lyase</keyword>
<evidence type="ECO:0000313" key="8">
    <source>
        <dbReference type="EMBL" id="MBO0611978.1"/>
    </source>
</evidence>
<comment type="catalytic activity">
    <reaction evidence="1">
        <text>Exolytic cleavage of the (1-&gt;4)-beta-glycosidic linkage between N-acetylmuramic acid (MurNAc) and N-acetylglucosamine (GlcNAc) residues in peptidoglycan, from either the reducing or the non-reducing ends of the peptidoglycan chains, with concomitant formation of a 1,6-anhydrobond in the MurNAc residue.</text>
        <dbReference type="EC" id="4.2.2.n1"/>
    </reaction>
</comment>
<dbReference type="RefSeq" id="WP_207249699.1">
    <property type="nucleotide sequence ID" value="NZ_JAFMPM010000006.1"/>
</dbReference>
<keyword evidence="4" id="KW-0961">Cell wall biogenesis/degradation</keyword>
<feature type="signal peptide" evidence="6">
    <location>
        <begin position="1"/>
        <end position="26"/>
    </location>
</feature>
<dbReference type="GO" id="GO:0009254">
    <property type="term" value="P:peptidoglycan turnover"/>
    <property type="evidence" value="ECO:0007669"/>
    <property type="project" value="InterPro"/>
</dbReference>
<dbReference type="EMBL" id="JAFMPM010000006">
    <property type="protein sequence ID" value="MBO0611978.1"/>
    <property type="molecule type" value="Genomic_DNA"/>
</dbReference>
<keyword evidence="10" id="KW-1185">Reference proteome</keyword>
<name>A0A8B0SUA9_9GAMM</name>
<evidence type="ECO:0000256" key="6">
    <source>
        <dbReference type="SAM" id="SignalP"/>
    </source>
</evidence>
<dbReference type="GO" id="GO:0071555">
    <property type="term" value="P:cell wall organization"/>
    <property type="evidence" value="ECO:0007669"/>
    <property type="project" value="UniProtKB-KW"/>
</dbReference>
<dbReference type="Pfam" id="PF06725">
    <property type="entry name" value="3D"/>
    <property type="match status" value="1"/>
</dbReference>
<sequence length="376" mass="40772">MLQRRLATTVLVGAMSGAVTPSFANAPLWESWAQPYPQRGQFAPSRAGELQPQVQLAAYAKPALFGNPIQQGLLDLARLLENKKPWDRPAPLGIGLANKTLMETVHHLLNWQGDLVPAVLAQQFDLIPVTSTKGEGTGIFSGYYTPILQGSRFPSAQYNVPIYRKPANASQLSHAAIANGALDSNLAIAWVDDPYLLYIAQVQGSAKIHFADGSNSTLDYAGDNGAIFRPVSTYLKAKGYNIGSFTHANVGRWLNERPNIMQEALLSNPRYIFFHETQDLPQTASGNSVIPGHTIAVDSRYIPHGAVLLAELPRVNALGKLSGGTEWRLLFAQDHGRAIKGNGRIDLYTGVGNNAESAAYSFSGIHQAFMLVRKAS</sequence>
<evidence type="ECO:0000256" key="3">
    <source>
        <dbReference type="ARBA" id="ARBA00023239"/>
    </source>
</evidence>
<evidence type="ECO:0000256" key="4">
    <source>
        <dbReference type="ARBA" id="ARBA00023316"/>
    </source>
</evidence>
<keyword evidence="6" id="KW-0732">Signal</keyword>
<evidence type="ECO:0000259" key="7">
    <source>
        <dbReference type="SMART" id="SM00925"/>
    </source>
</evidence>
<dbReference type="Gene3D" id="2.40.40.10">
    <property type="entry name" value="RlpA-like domain"/>
    <property type="match status" value="2"/>
</dbReference>
<dbReference type="Pfam" id="PF03562">
    <property type="entry name" value="MltA"/>
    <property type="match status" value="1"/>
</dbReference>
<evidence type="ECO:0000256" key="2">
    <source>
        <dbReference type="ARBA" id="ARBA00012587"/>
    </source>
</evidence>
<feature type="domain" description="Lytic transglycosylase MltA" evidence="7">
    <location>
        <begin position="147"/>
        <end position="275"/>
    </location>
</feature>
<feature type="chain" id="PRO_5032856327" description="peptidoglycan lytic exotransglycosylase" evidence="6">
    <location>
        <begin position="27"/>
        <end position="376"/>
    </location>
</feature>
<dbReference type="InterPro" id="IPR005300">
    <property type="entry name" value="MltA_B"/>
</dbReference>
<proteinExistence type="predicted"/>
<dbReference type="GO" id="GO:0019867">
    <property type="term" value="C:outer membrane"/>
    <property type="evidence" value="ECO:0007669"/>
    <property type="project" value="InterPro"/>
</dbReference>
<dbReference type="Proteomes" id="UP000664466">
    <property type="component" value="Unassembled WGS sequence"/>
</dbReference>
<dbReference type="SUPFAM" id="SSF50685">
    <property type="entry name" value="Barwin-like endoglucanases"/>
    <property type="match status" value="1"/>
</dbReference>
<dbReference type="EMBL" id="CP072748">
    <property type="protein sequence ID" value="QTX12512.1"/>
    <property type="molecule type" value="Genomic_DNA"/>
</dbReference>
<dbReference type="InterPro" id="IPR026044">
    <property type="entry name" value="MltA"/>
</dbReference>
<dbReference type="GO" id="GO:0004553">
    <property type="term" value="F:hydrolase activity, hydrolyzing O-glycosyl compounds"/>
    <property type="evidence" value="ECO:0007669"/>
    <property type="project" value="InterPro"/>
</dbReference>
<dbReference type="AlphaFoldDB" id="A0A8B0SUA9"/>
<dbReference type="GO" id="GO:0008933">
    <property type="term" value="F:peptidoglycan lytic transglycosylase activity"/>
    <property type="evidence" value="ECO:0007669"/>
    <property type="project" value="TreeGrafter"/>
</dbReference>
<dbReference type="GO" id="GO:0009253">
    <property type="term" value="P:peptidoglycan catabolic process"/>
    <property type="evidence" value="ECO:0007669"/>
    <property type="project" value="TreeGrafter"/>
</dbReference>
<evidence type="ECO:0000256" key="5">
    <source>
        <dbReference type="ARBA" id="ARBA00030918"/>
    </source>
</evidence>
<dbReference type="CDD" id="cd14485">
    <property type="entry name" value="mltA_like_LT_A"/>
    <property type="match status" value="1"/>
</dbReference>
<protein>
    <recommendedName>
        <fullName evidence="2">peptidoglycan lytic exotransglycosylase</fullName>
        <ecNumber evidence="2">4.2.2.n1</ecNumber>
    </recommendedName>
    <alternativeName>
        <fullName evidence="5">Murein hydrolase A</fullName>
    </alternativeName>
</protein>
<evidence type="ECO:0000256" key="1">
    <source>
        <dbReference type="ARBA" id="ARBA00001420"/>
    </source>
</evidence>
<dbReference type="SMART" id="SM00925">
    <property type="entry name" value="MltA"/>
    <property type="match status" value="1"/>
</dbReference>
<organism evidence="9">
    <name type="scientific">Thiothrix fructosivorans</name>
    <dbReference type="NCBI Taxonomy" id="111770"/>
    <lineage>
        <taxon>Bacteria</taxon>
        <taxon>Pseudomonadati</taxon>
        <taxon>Pseudomonadota</taxon>
        <taxon>Gammaproteobacteria</taxon>
        <taxon>Thiotrichales</taxon>
        <taxon>Thiotrichaceae</taxon>
        <taxon>Thiothrix</taxon>
    </lineage>
</organism>